<evidence type="ECO:0000313" key="1">
    <source>
        <dbReference type="EMBL" id="KAL0940228.1"/>
    </source>
</evidence>
<dbReference type="EMBL" id="VUJX02000002">
    <property type="protein sequence ID" value="KAL0940228.1"/>
    <property type="molecule type" value="Genomic_DNA"/>
</dbReference>
<keyword evidence="2" id="KW-1185">Reference proteome</keyword>
<protein>
    <submittedName>
        <fullName evidence="1">Uncharacterized protein</fullName>
    </submittedName>
</protein>
<dbReference type="Proteomes" id="UP000805649">
    <property type="component" value="Unassembled WGS sequence"/>
</dbReference>
<accession>A0ACC3Z832</accession>
<reference evidence="1 2" key="1">
    <citation type="journal article" date="2020" name="Phytopathology">
        <title>Genome Sequence Resources of Colletotrichum truncatum, C. plurivorum, C. musicola, and C. sojae: Four Species Pathogenic to Soybean (Glycine max).</title>
        <authorList>
            <person name="Rogerio F."/>
            <person name="Boufleur T.R."/>
            <person name="Ciampi-Guillardi M."/>
            <person name="Sukno S.A."/>
            <person name="Thon M.R."/>
            <person name="Massola Junior N.S."/>
            <person name="Baroncelli R."/>
        </authorList>
    </citation>
    <scope>NUCLEOTIDE SEQUENCE [LARGE SCALE GENOMIC DNA]</scope>
    <source>
        <strain evidence="1 2">CMES1059</strain>
    </source>
</reference>
<gene>
    <name evidence="1" type="ORF">CTRU02_202991</name>
</gene>
<evidence type="ECO:0000313" key="2">
    <source>
        <dbReference type="Proteomes" id="UP000805649"/>
    </source>
</evidence>
<organism evidence="1 2">
    <name type="scientific">Colletotrichum truncatum</name>
    <name type="common">Anthracnose fungus</name>
    <name type="synonym">Colletotrichum capsici</name>
    <dbReference type="NCBI Taxonomy" id="5467"/>
    <lineage>
        <taxon>Eukaryota</taxon>
        <taxon>Fungi</taxon>
        <taxon>Dikarya</taxon>
        <taxon>Ascomycota</taxon>
        <taxon>Pezizomycotina</taxon>
        <taxon>Sordariomycetes</taxon>
        <taxon>Hypocreomycetidae</taxon>
        <taxon>Glomerellales</taxon>
        <taxon>Glomerellaceae</taxon>
        <taxon>Colletotrichum</taxon>
        <taxon>Colletotrichum truncatum species complex</taxon>
    </lineage>
</organism>
<name>A0ACC3Z832_COLTU</name>
<comment type="caution">
    <text evidence="1">The sequence shown here is derived from an EMBL/GenBank/DDBJ whole genome shotgun (WGS) entry which is preliminary data.</text>
</comment>
<proteinExistence type="predicted"/>
<sequence length="454" mass="51304">MSESNDPKPRHGDPGCTCTTCHVAKRRSHKKSRNGCKSCKRRRIKCDEVKPSCGQCVKALIPCDYLTSATTSDPPTKSGGSPEANVVLTSRKRGRPRKDLDSIFQRPSPPYINTVAPEVPDAMSTYSTPSSMSIVPDSSQALPNPTWVWTVEDMELQHHYMISEDLCPHGSCLWRERVPRLAFSNHCVLHLLLAVSALHLARERPDEANRYKIIADSHYTIGLRQVMDILPNLNRDNCGALYIASTLVCSYSFAQRHSPGHLLIISDGEEVAWFELLKGVRLVVDTMGFDAIFSGVLGPFTNEPEREPLCRKADRVVWWQPALNRISDLIPSTGADARIFEKMLDGVSSAFEETFGTAEQPKRAIDGRMEVIVGCIYRTEDEFVQCLKDKKPVALLILAHLVVLFKTLEWIWYMKGWATHILHGVALMLGSDYREYLRWPREEIERLGEERNQK</sequence>